<dbReference type="Pfam" id="PF00773">
    <property type="entry name" value="RNB"/>
    <property type="match status" value="1"/>
</dbReference>
<comment type="subcellular location">
    <subcellularLocation>
        <location evidence="2 8">Cytoplasm</location>
    </subcellularLocation>
</comment>
<dbReference type="InterPro" id="IPR003029">
    <property type="entry name" value="S1_domain"/>
</dbReference>
<dbReference type="CDD" id="cd04471">
    <property type="entry name" value="S1_RNase_R"/>
    <property type="match status" value="1"/>
</dbReference>
<dbReference type="GO" id="GO:0005829">
    <property type="term" value="C:cytosol"/>
    <property type="evidence" value="ECO:0007669"/>
    <property type="project" value="TreeGrafter"/>
</dbReference>
<evidence type="ECO:0000313" key="10">
    <source>
        <dbReference type="EMBL" id="GJM50040.1"/>
    </source>
</evidence>
<gene>
    <name evidence="8 10" type="primary">rnr</name>
    <name evidence="10" type="ORF">RCZ15_10150</name>
    <name evidence="11" type="ORF">RCZ16_22270</name>
</gene>
<dbReference type="InterPro" id="IPR040476">
    <property type="entry name" value="CSD2"/>
</dbReference>
<dbReference type="GO" id="GO:0008859">
    <property type="term" value="F:exoribonuclease II activity"/>
    <property type="evidence" value="ECO:0007669"/>
    <property type="project" value="UniProtKB-UniRule"/>
</dbReference>
<dbReference type="NCBIfam" id="TIGR00358">
    <property type="entry name" value="3_prime_RNase"/>
    <property type="match status" value="1"/>
</dbReference>
<evidence type="ECO:0000313" key="11">
    <source>
        <dbReference type="EMBL" id="GJM53911.1"/>
    </source>
</evidence>
<dbReference type="SMART" id="SM00316">
    <property type="entry name" value="S1"/>
    <property type="match status" value="1"/>
</dbReference>
<dbReference type="NCBIfam" id="TIGR02063">
    <property type="entry name" value="RNase_R"/>
    <property type="match status" value="1"/>
</dbReference>
<dbReference type="InterPro" id="IPR001900">
    <property type="entry name" value="RNase_II/R"/>
</dbReference>
<name>A0AAV5AUU4_9FLAO</name>
<evidence type="ECO:0000313" key="13">
    <source>
        <dbReference type="Proteomes" id="UP001208692"/>
    </source>
</evidence>
<organism evidence="10 12">
    <name type="scientific">Capnocytophaga catalasegens</name>
    <dbReference type="NCBI Taxonomy" id="1004260"/>
    <lineage>
        <taxon>Bacteria</taxon>
        <taxon>Pseudomonadati</taxon>
        <taxon>Bacteroidota</taxon>
        <taxon>Flavobacteriia</taxon>
        <taxon>Flavobacteriales</taxon>
        <taxon>Flavobacteriaceae</taxon>
        <taxon>Capnocytophaga</taxon>
    </lineage>
</organism>
<proteinExistence type="inferred from homology"/>
<keyword evidence="4 8" id="KW-0540">Nuclease</keyword>
<keyword evidence="3 8" id="KW-0963">Cytoplasm</keyword>
<dbReference type="InterPro" id="IPR011805">
    <property type="entry name" value="RNase_R"/>
</dbReference>
<dbReference type="InterPro" id="IPR012340">
    <property type="entry name" value="NA-bd_OB-fold"/>
</dbReference>
<dbReference type="Proteomes" id="UP001207736">
    <property type="component" value="Unassembled WGS sequence"/>
</dbReference>
<dbReference type="GO" id="GO:0006402">
    <property type="term" value="P:mRNA catabolic process"/>
    <property type="evidence" value="ECO:0007669"/>
    <property type="project" value="TreeGrafter"/>
</dbReference>
<evidence type="ECO:0000256" key="1">
    <source>
        <dbReference type="ARBA" id="ARBA00001849"/>
    </source>
</evidence>
<comment type="similarity">
    <text evidence="8">Belongs to the RNR ribonuclease family. RNase R subfamily.</text>
</comment>
<dbReference type="GO" id="GO:0003723">
    <property type="term" value="F:RNA binding"/>
    <property type="evidence" value="ECO:0007669"/>
    <property type="project" value="UniProtKB-UniRule"/>
</dbReference>
<dbReference type="Pfam" id="PF00575">
    <property type="entry name" value="S1"/>
    <property type="match status" value="1"/>
</dbReference>
<keyword evidence="5 8" id="KW-0378">Hydrolase</keyword>
<evidence type="ECO:0000256" key="5">
    <source>
        <dbReference type="ARBA" id="ARBA00022801"/>
    </source>
</evidence>
<dbReference type="InterPro" id="IPR013223">
    <property type="entry name" value="RNase_B_OB_dom"/>
</dbReference>
<keyword evidence="7 8" id="KW-0694">RNA-binding</keyword>
<dbReference type="PANTHER" id="PTHR23355">
    <property type="entry name" value="RIBONUCLEASE"/>
    <property type="match status" value="1"/>
</dbReference>
<dbReference type="PANTHER" id="PTHR23355:SF9">
    <property type="entry name" value="DIS3-LIKE EXONUCLEASE 2"/>
    <property type="match status" value="1"/>
</dbReference>
<dbReference type="PROSITE" id="PS50126">
    <property type="entry name" value="S1"/>
    <property type="match status" value="1"/>
</dbReference>
<evidence type="ECO:0000313" key="12">
    <source>
        <dbReference type="Proteomes" id="UP001207736"/>
    </source>
</evidence>
<dbReference type="SMART" id="SM00955">
    <property type="entry name" value="RNB"/>
    <property type="match status" value="1"/>
</dbReference>
<feature type="domain" description="S1 motif" evidence="9">
    <location>
        <begin position="639"/>
        <end position="720"/>
    </location>
</feature>
<evidence type="ECO:0000259" key="9">
    <source>
        <dbReference type="PROSITE" id="PS50126"/>
    </source>
</evidence>
<evidence type="ECO:0000256" key="7">
    <source>
        <dbReference type="ARBA" id="ARBA00022884"/>
    </source>
</evidence>
<keyword evidence="13" id="KW-1185">Reference proteome</keyword>
<comment type="caution">
    <text evidence="10">The sequence shown here is derived from an EMBL/GenBank/DDBJ whole genome shotgun (WGS) entry which is preliminary data.</text>
</comment>
<dbReference type="SMART" id="SM00357">
    <property type="entry name" value="CSP"/>
    <property type="match status" value="2"/>
</dbReference>
<sequence>MQNKKFLKKKNKQFTKEIFAVLEKNNEKDFNWKQIAAKLNLTSTEDRNQLIKSLEKLKSKGRIQEIDRGRYKAIPAIYYYQGIVDMSANGNAYIVCEGLDDDIFVPNNLLNRALHGDLVEVYLFPRRRTGKLEGEITKIIERKRTTFVGIVQMRKNFAFVVPTDKRMYTDIFVSKNDFNGAQDGDKVLVRIKEWTAKTDSPYGVIEQILGKPGEQSTEMHSILAEYGLPYEFPHEVEEYAKNLDTSITEEEIAKRRDMRNVLTFTIDPKDAKDFDDALSFQILENGNYQIGVHIADVSHYVKEGTILDEEAYNRATSVYLVDRVVPMLPEVLSNFACSLRPNEEKYTFSAVFEMNKKAEILNSWFGRTVINSDCRFTYEEAQEIIENQGIGNRDQAIGNDEKTIDYSLFSNALLIFDSLAKKLREKRMRSGAISFDKIEVKFDLDENDNPTGVYFKEAKDSNKLIEEFMLLANRKVAEFISKQKKTFVYRVHDEPDNEKLLQLNGVISRFGYGINMKDRKTITQSLNTLLEEVKGKKEQNLVDTLAIRSMSKASYSTDNIGHYGLAFDDYTHFTSPIRRYPDVMVHRLLQHYLDGGASADAAAYEQKCKHSSQMENLASSAERDSIKYMQVKYMENHKNQTFMGVISGVTEWGIYVEIVENKCEGLVRTRDIKDDYYVFDEKQYALVGEVTKNMYQLGDEVFVRVKNTDLMKKQLDFELVGRN</sequence>
<accession>A0AAV5AUU4</accession>
<dbReference type="AlphaFoldDB" id="A0AAV5AUU4"/>
<dbReference type="Gene3D" id="2.40.50.140">
    <property type="entry name" value="Nucleic acid-binding proteins"/>
    <property type="match status" value="3"/>
</dbReference>
<dbReference type="SUPFAM" id="SSF50249">
    <property type="entry name" value="Nucleic acid-binding proteins"/>
    <property type="match status" value="3"/>
</dbReference>
<dbReference type="RefSeq" id="WP_264846059.1">
    <property type="nucleotide sequence ID" value="NZ_BPMA01000017.1"/>
</dbReference>
<dbReference type="InterPro" id="IPR004476">
    <property type="entry name" value="RNase_II/RNase_R"/>
</dbReference>
<dbReference type="Proteomes" id="UP001208692">
    <property type="component" value="Unassembled WGS sequence"/>
</dbReference>
<keyword evidence="6 8" id="KW-0269">Exonuclease</keyword>
<dbReference type="InterPro" id="IPR022966">
    <property type="entry name" value="RNase_II/R_CS"/>
</dbReference>
<evidence type="ECO:0000256" key="8">
    <source>
        <dbReference type="HAMAP-Rule" id="MF_01895"/>
    </source>
</evidence>
<dbReference type="EMBL" id="BQKB01000051">
    <property type="protein sequence ID" value="GJM53911.1"/>
    <property type="molecule type" value="Genomic_DNA"/>
</dbReference>
<dbReference type="EMBL" id="BQKA01000018">
    <property type="protein sequence ID" value="GJM50040.1"/>
    <property type="molecule type" value="Genomic_DNA"/>
</dbReference>
<dbReference type="Pfam" id="PF17876">
    <property type="entry name" value="CSD2"/>
    <property type="match status" value="1"/>
</dbReference>
<reference evidence="10 13" key="1">
    <citation type="submission" date="2021-11" db="EMBL/GenBank/DDBJ databases">
        <title>Draft genome sequence of Capnocytophaga sp. strain KC07075 isolated from cat oral cavity.</title>
        <authorList>
            <person name="Suzuki M."/>
            <person name="Imaoka K."/>
            <person name="Kimura M."/>
            <person name="Morikawa S."/>
            <person name="Maeda K."/>
        </authorList>
    </citation>
    <scope>NUCLEOTIDE SEQUENCE</scope>
    <source>
        <strain evidence="10">KC07075</strain>
        <strain evidence="11 13">KC07079</strain>
    </source>
</reference>
<dbReference type="EC" id="3.1.13.1" evidence="8"/>
<evidence type="ECO:0000256" key="6">
    <source>
        <dbReference type="ARBA" id="ARBA00022839"/>
    </source>
</evidence>
<dbReference type="Pfam" id="PF08206">
    <property type="entry name" value="OB_RNB"/>
    <property type="match status" value="1"/>
</dbReference>
<dbReference type="HAMAP" id="MF_01895">
    <property type="entry name" value="RNase_R"/>
    <property type="match status" value="1"/>
</dbReference>
<protein>
    <recommendedName>
        <fullName evidence="8">Ribonuclease R</fullName>
        <shortName evidence="8">RNase R</shortName>
        <ecNumber evidence="8">3.1.13.1</ecNumber>
    </recommendedName>
</protein>
<evidence type="ECO:0000256" key="3">
    <source>
        <dbReference type="ARBA" id="ARBA00022490"/>
    </source>
</evidence>
<evidence type="ECO:0000256" key="2">
    <source>
        <dbReference type="ARBA" id="ARBA00004496"/>
    </source>
</evidence>
<dbReference type="PROSITE" id="PS01175">
    <property type="entry name" value="RIBONUCLEASE_II"/>
    <property type="match status" value="1"/>
</dbReference>
<comment type="catalytic activity">
    <reaction evidence="1 8">
        <text>Exonucleolytic cleavage in the 3'- to 5'-direction to yield nucleoside 5'-phosphates.</text>
        <dbReference type="EC" id="3.1.13.1"/>
    </reaction>
</comment>
<evidence type="ECO:0000256" key="4">
    <source>
        <dbReference type="ARBA" id="ARBA00022722"/>
    </source>
</evidence>
<comment type="function">
    <text evidence="8">3'-5' exoribonuclease that releases 5'-nucleoside monophosphates and is involved in maturation of structured RNAs.</text>
</comment>
<dbReference type="InterPro" id="IPR050180">
    <property type="entry name" value="RNR_Ribonuclease"/>
</dbReference>
<dbReference type="InterPro" id="IPR011129">
    <property type="entry name" value="CSD"/>
</dbReference>